<evidence type="ECO:0000313" key="11">
    <source>
        <dbReference type="Proteomes" id="UP001596241"/>
    </source>
</evidence>
<evidence type="ECO:0000259" key="9">
    <source>
        <dbReference type="Pfam" id="PF12704"/>
    </source>
</evidence>
<evidence type="ECO:0000256" key="6">
    <source>
        <dbReference type="ARBA" id="ARBA00038076"/>
    </source>
</evidence>
<keyword evidence="2" id="KW-1003">Cell membrane</keyword>
<evidence type="ECO:0000256" key="7">
    <source>
        <dbReference type="SAM" id="Phobius"/>
    </source>
</evidence>
<feature type="transmembrane region" description="Helical" evidence="7">
    <location>
        <begin position="212"/>
        <end position="235"/>
    </location>
</feature>
<feature type="domain" description="MacB-like periplasmic core" evidence="9">
    <location>
        <begin position="24"/>
        <end position="177"/>
    </location>
</feature>
<keyword evidence="3 7" id="KW-0812">Transmembrane</keyword>
<gene>
    <name evidence="10" type="ORF">ACFP3M_03795</name>
</gene>
<evidence type="ECO:0000256" key="4">
    <source>
        <dbReference type="ARBA" id="ARBA00022989"/>
    </source>
</evidence>
<evidence type="ECO:0000256" key="2">
    <source>
        <dbReference type="ARBA" id="ARBA00022475"/>
    </source>
</evidence>
<reference evidence="11" key="1">
    <citation type="journal article" date="2019" name="Int. J. Syst. Evol. Microbiol.">
        <title>The Global Catalogue of Microorganisms (GCM) 10K type strain sequencing project: providing services to taxonomists for standard genome sequencing and annotation.</title>
        <authorList>
            <consortium name="The Broad Institute Genomics Platform"/>
            <consortium name="The Broad Institute Genome Sequencing Center for Infectious Disease"/>
            <person name="Wu L."/>
            <person name="Ma J."/>
        </authorList>
    </citation>
    <scope>NUCLEOTIDE SEQUENCE [LARGE SCALE GENOMIC DNA]</scope>
    <source>
        <strain evidence="11">CGMCC 1.15809</strain>
    </source>
</reference>
<keyword evidence="11" id="KW-1185">Reference proteome</keyword>
<dbReference type="RefSeq" id="WP_345080405.1">
    <property type="nucleotide sequence ID" value="NZ_JBHSPW010000001.1"/>
</dbReference>
<dbReference type="PANTHER" id="PTHR30572:SF4">
    <property type="entry name" value="ABC TRANSPORTER PERMEASE YTRF"/>
    <property type="match status" value="1"/>
</dbReference>
<proteinExistence type="inferred from homology"/>
<evidence type="ECO:0000313" key="10">
    <source>
        <dbReference type="EMBL" id="MFC5891944.1"/>
    </source>
</evidence>
<dbReference type="Pfam" id="PF12704">
    <property type="entry name" value="MacB_PCD"/>
    <property type="match status" value="1"/>
</dbReference>
<feature type="transmembrane region" description="Helical" evidence="7">
    <location>
        <begin position="301"/>
        <end position="323"/>
    </location>
</feature>
<comment type="caution">
    <text evidence="10">The sequence shown here is derived from an EMBL/GenBank/DDBJ whole genome shotgun (WGS) entry which is preliminary data.</text>
</comment>
<sequence>MSRDALRGLTADYRVTESAYLGLDPKLGDRIAGVPGVAAATPLASAGLAVDCEYARVTGVDPEQLGEVADVGFTSGSAEAEAVGPGRIAISASHARRTGLRAGDSAQGQFVKGLFDPDAAAPAHRKKLTIVGVYRENPVVGSVIGDLGDFLPYAEGGRYESVLVKAGPGAAAGLAREIRSALGNSPLLQVRSREQLTEESFAEIALMPDMTYGLLGMAVVIAVLGVLNTLAMSVFERTREIGMLRAIGLDRAGIRRMVRLESVVISLFGAVLGIGTGVFLARTGGSLTVSGLPHHTTAPPWPRLALFLVLALLIGVLAAIWPARRAARLNMLRAIDAR</sequence>
<evidence type="ECO:0000256" key="1">
    <source>
        <dbReference type="ARBA" id="ARBA00004651"/>
    </source>
</evidence>
<dbReference type="PANTHER" id="PTHR30572">
    <property type="entry name" value="MEMBRANE COMPONENT OF TRANSPORTER-RELATED"/>
    <property type="match status" value="1"/>
</dbReference>
<protein>
    <submittedName>
        <fullName evidence="10">ABC transporter permease</fullName>
    </submittedName>
</protein>
<comment type="subcellular location">
    <subcellularLocation>
        <location evidence="1">Cell membrane</location>
        <topology evidence="1">Multi-pass membrane protein</topology>
    </subcellularLocation>
</comment>
<keyword evidence="4 7" id="KW-1133">Transmembrane helix</keyword>
<evidence type="ECO:0000259" key="8">
    <source>
        <dbReference type="Pfam" id="PF02687"/>
    </source>
</evidence>
<evidence type="ECO:0000256" key="5">
    <source>
        <dbReference type="ARBA" id="ARBA00023136"/>
    </source>
</evidence>
<dbReference type="InterPro" id="IPR003838">
    <property type="entry name" value="ABC3_permease_C"/>
</dbReference>
<dbReference type="Proteomes" id="UP001596241">
    <property type="component" value="Unassembled WGS sequence"/>
</dbReference>
<feature type="domain" description="ABC3 transporter permease C-terminal" evidence="8">
    <location>
        <begin position="214"/>
        <end position="330"/>
    </location>
</feature>
<dbReference type="EMBL" id="JBHSPW010000001">
    <property type="protein sequence ID" value="MFC5891944.1"/>
    <property type="molecule type" value="Genomic_DNA"/>
</dbReference>
<comment type="similarity">
    <text evidence="6">Belongs to the ABC-4 integral membrane protein family.</text>
</comment>
<accession>A0ABW1FDK3</accession>
<evidence type="ECO:0000256" key="3">
    <source>
        <dbReference type="ARBA" id="ARBA00022692"/>
    </source>
</evidence>
<feature type="transmembrane region" description="Helical" evidence="7">
    <location>
        <begin position="263"/>
        <end position="281"/>
    </location>
</feature>
<name>A0ABW1FDK3_9ACTN</name>
<organism evidence="10 11">
    <name type="scientific">Streptomyces ramulosus</name>
    <dbReference type="NCBI Taxonomy" id="47762"/>
    <lineage>
        <taxon>Bacteria</taxon>
        <taxon>Bacillati</taxon>
        <taxon>Actinomycetota</taxon>
        <taxon>Actinomycetes</taxon>
        <taxon>Kitasatosporales</taxon>
        <taxon>Streptomycetaceae</taxon>
        <taxon>Streptomyces</taxon>
    </lineage>
</organism>
<keyword evidence="5 7" id="KW-0472">Membrane</keyword>
<dbReference type="Pfam" id="PF02687">
    <property type="entry name" value="FtsX"/>
    <property type="match status" value="1"/>
</dbReference>
<dbReference type="InterPro" id="IPR050250">
    <property type="entry name" value="Macrolide_Exporter_MacB"/>
</dbReference>
<dbReference type="InterPro" id="IPR025857">
    <property type="entry name" value="MacB_PCD"/>
</dbReference>